<dbReference type="AlphaFoldDB" id="A0A1H8DZK7"/>
<dbReference type="GO" id="GO:0120147">
    <property type="term" value="F:formylglycine-generating oxidase activity"/>
    <property type="evidence" value="ECO:0007669"/>
    <property type="project" value="TreeGrafter"/>
</dbReference>
<gene>
    <name evidence="2" type="ORF">SAMN05216325_10855</name>
</gene>
<dbReference type="Pfam" id="PF03781">
    <property type="entry name" value="FGE-sulfatase"/>
    <property type="match status" value="1"/>
</dbReference>
<dbReference type="InterPro" id="IPR016187">
    <property type="entry name" value="CTDL_fold"/>
</dbReference>
<evidence type="ECO:0000313" key="3">
    <source>
        <dbReference type="Proteomes" id="UP000199459"/>
    </source>
</evidence>
<organism evidence="2 3">
    <name type="scientific">Nitrosomonas marina</name>
    <dbReference type="NCBI Taxonomy" id="917"/>
    <lineage>
        <taxon>Bacteria</taxon>
        <taxon>Pseudomonadati</taxon>
        <taxon>Pseudomonadota</taxon>
        <taxon>Betaproteobacteria</taxon>
        <taxon>Nitrosomonadales</taxon>
        <taxon>Nitrosomonadaceae</taxon>
        <taxon>Nitrosomonas</taxon>
    </lineage>
</organism>
<dbReference type="STRING" id="917.SAMN05216326_10395"/>
<accession>A0A1H8DZK7</accession>
<dbReference type="PANTHER" id="PTHR23150">
    <property type="entry name" value="SULFATASE MODIFYING FACTOR 1, 2"/>
    <property type="match status" value="1"/>
</dbReference>
<dbReference type="SUPFAM" id="SSF56436">
    <property type="entry name" value="C-type lectin-like"/>
    <property type="match status" value="1"/>
</dbReference>
<evidence type="ECO:0000313" key="2">
    <source>
        <dbReference type="EMBL" id="SEN12615.1"/>
    </source>
</evidence>
<name>A0A1H8DZK7_9PROT</name>
<feature type="domain" description="Sulfatase-modifying factor enzyme-like" evidence="1">
    <location>
        <begin position="58"/>
        <end position="287"/>
    </location>
</feature>
<reference evidence="2 3" key="1">
    <citation type="submission" date="2016-10" db="EMBL/GenBank/DDBJ databases">
        <authorList>
            <person name="de Groot N.N."/>
        </authorList>
    </citation>
    <scope>NUCLEOTIDE SEQUENCE [LARGE SCALE GENOMIC DNA]</scope>
    <source>
        <strain evidence="2 3">Nm22</strain>
    </source>
</reference>
<dbReference type="Proteomes" id="UP000199459">
    <property type="component" value="Unassembled WGS sequence"/>
</dbReference>
<evidence type="ECO:0000259" key="1">
    <source>
        <dbReference type="Pfam" id="PF03781"/>
    </source>
</evidence>
<dbReference type="InterPro" id="IPR051043">
    <property type="entry name" value="Sulfatase_Mod_Factor_Kinase"/>
</dbReference>
<dbReference type="InterPro" id="IPR042095">
    <property type="entry name" value="SUMF_sf"/>
</dbReference>
<dbReference type="InterPro" id="IPR005532">
    <property type="entry name" value="SUMF_dom"/>
</dbReference>
<dbReference type="PANTHER" id="PTHR23150:SF19">
    <property type="entry name" value="FORMYLGLYCINE-GENERATING ENZYME"/>
    <property type="match status" value="1"/>
</dbReference>
<sequence>MVQCVSLIAPYKAMINLRKHTVFPEEFPEAWASDWGEDEYGLWMAFTYKGVRQIFRWCEPGTFLMGSPTGEPERESFGLDETQHEVTLTRGFWMADTPVTQALWTVVMGKDYQNPSRFQGEDRPVENVSWDDAQTFIDKMNGLKAELKLCLPTEAQWEYACRAGTTTPFSWGDQIDSSLVNFDGNYPYPYNNGQRSEFREQTVDVKVMPCNDWGLYQMHGNVWEWCLNWFGDYPSESVTDPQGPQSGDRRVLRGGSWFSGGEDCHSAYRNQYVSTYRNVDTGFRLARNH</sequence>
<proteinExistence type="predicted"/>
<dbReference type="EMBL" id="FOCP01000008">
    <property type="protein sequence ID" value="SEN12615.1"/>
    <property type="molecule type" value="Genomic_DNA"/>
</dbReference>
<dbReference type="Gene3D" id="3.90.1580.10">
    <property type="entry name" value="paralog of FGE (formylglycine-generating enzyme)"/>
    <property type="match status" value="1"/>
</dbReference>
<protein>
    <submittedName>
        <fullName evidence="2">Formylglycine-generating enzyme, required for sulfatase activity, contains SUMF1/FGE domain</fullName>
    </submittedName>
</protein>